<dbReference type="GO" id="GO:0003677">
    <property type="term" value="F:DNA binding"/>
    <property type="evidence" value="ECO:0007669"/>
    <property type="project" value="UniProtKB-KW"/>
</dbReference>
<dbReference type="AlphaFoldDB" id="A0A8J3RPY8"/>
<dbReference type="GO" id="GO:0003700">
    <property type="term" value="F:DNA-binding transcription factor activity"/>
    <property type="evidence" value="ECO:0007669"/>
    <property type="project" value="InterPro"/>
</dbReference>
<evidence type="ECO:0000259" key="4">
    <source>
        <dbReference type="PROSITE" id="PS50949"/>
    </source>
</evidence>
<dbReference type="InterPro" id="IPR008920">
    <property type="entry name" value="TF_FadR/GntR_C"/>
</dbReference>
<keyword evidence="1" id="KW-0805">Transcription regulation</keyword>
<keyword evidence="2" id="KW-0238">DNA-binding</keyword>
<dbReference type="Pfam" id="PF07729">
    <property type="entry name" value="FCD"/>
    <property type="match status" value="1"/>
</dbReference>
<proteinExistence type="predicted"/>
<comment type="caution">
    <text evidence="5">The sequence shown here is derived from an EMBL/GenBank/DDBJ whole genome shotgun (WGS) entry which is preliminary data.</text>
</comment>
<evidence type="ECO:0000256" key="3">
    <source>
        <dbReference type="ARBA" id="ARBA00023163"/>
    </source>
</evidence>
<dbReference type="InterPro" id="IPR036390">
    <property type="entry name" value="WH_DNA-bd_sf"/>
</dbReference>
<dbReference type="Gene3D" id="1.10.10.10">
    <property type="entry name" value="Winged helix-like DNA-binding domain superfamily/Winged helix DNA-binding domain"/>
    <property type="match status" value="1"/>
</dbReference>
<organism evidence="5 6">
    <name type="scientific">Planobispora longispora</name>
    <dbReference type="NCBI Taxonomy" id="28887"/>
    <lineage>
        <taxon>Bacteria</taxon>
        <taxon>Bacillati</taxon>
        <taxon>Actinomycetota</taxon>
        <taxon>Actinomycetes</taxon>
        <taxon>Streptosporangiales</taxon>
        <taxon>Streptosporangiaceae</taxon>
        <taxon>Planobispora</taxon>
    </lineage>
</organism>
<evidence type="ECO:0000313" key="6">
    <source>
        <dbReference type="Proteomes" id="UP000616724"/>
    </source>
</evidence>
<dbReference type="PRINTS" id="PR00035">
    <property type="entry name" value="HTHGNTR"/>
</dbReference>
<dbReference type="PROSITE" id="PS50949">
    <property type="entry name" value="HTH_GNTR"/>
    <property type="match status" value="1"/>
</dbReference>
<dbReference type="EMBL" id="BOOH01000045">
    <property type="protein sequence ID" value="GIH79034.1"/>
    <property type="molecule type" value="Genomic_DNA"/>
</dbReference>
<dbReference type="PANTHER" id="PTHR43537">
    <property type="entry name" value="TRANSCRIPTIONAL REGULATOR, GNTR FAMILY"/>
    <property type="match status" value="1"/>
</dbReference>
<sequence length="255" mass="27626">MVEIAPIPRSPRGAMLRQREVAERIKQYILHNHLGPGDALPTEAELCEAVGASRSSVREAIKTLTALDIVEVRHGHGTYVGRLSLAALVESLAFRGLLSRADDFRVLSELVEVRQTIEQGMAASIVTASDEALHGELLDLAEQMAECAARGESFIEQDREFHLLLMEPLGNELLTQLTAAFWDVHAIVAPSLDTTPESVRETVEAHRAIARAVMARDVAAFVRAVEAHYAPVRDNLREGLQSGGSGPVPAGPGDF</sequence>
<dbReference type="InterPro" id="IPR036388">
    <property type="entry name" value="WH-like_DNA-bd_sf"/>
</dbReference>
<keyword evidence="6" id="KW-1185">Reference proteome</keyword>
<dbReference type="SMART" id="SM00345">
    <property type="entry name" value="HTH_GNTR"/>
    <property type="match status" value="1"/>
</dbReference>
<accession>A0A8J3RPY8</accession>
<dbReference type="InterPro" id="IPR011711">
    <property type="entry name" value="GntR_C"/>
</dbReference>
<protein>
    <submittedName>
        <fullName evidence="5">Transcriptional regulator</fullName>
    </submittedName>
</protein>
<dbReference type="InterPro" id="IPR000524">
    <property type="entry name" value="Tscrpt_reg_HTH_GntR"/>
</dbReference>
<reference evidence="5 6" key="1">
    <citation type="submission" date="2021-01" db="EMBL/GenBank/DDBJ databases">
        <title>Whole genome shotgun sequence of Planobispora longispora NBRC 13918.</title>
        <authorList>
            <person name="Komaki H."/>
            <person name="Tamura T."/>
        </authorList>
    </citation>
    <scope>NUCLEOTIDE SEQUENCE [LARGE SCALE GENOMIC DNA]</scope>
    <source>
        <strain evidence="5 6">NBRC 13918</strain>
    </source>
</reference>
<dbReference type="Gene3D" id="1.20.120.530">
    <property type="entry name" value="GntR ligand-binding domain-like"/>
    <property type="match status" value="1"/>
</dbReference>
<feature type="domain" description="HTH gntR-type" evidence="4">
    <location>
        <begin position="15"/>
        <end position="83"/>
    </location>
</feature>
<gene>
    <name evidence="5" type="ORF">Plo01_54630</name>
</gene>
<dbReference type="PANTHER" id="PTHR43537:SF5">
    <property type="entry name" value="UXU OPERON TRANSCRIPTIONAL REGULATOR"/>
    <property type="match status" value="1"/>
</dbReference>
<dbReference type="CDD" id="cd07377">
    <property type="entry name" value="WHTH_GntR"/>
    <property type="match status" value="1"/>
</dbReference>
<evidence type="ECO:0000256" key="1">
    <source>
        <dbReference type="ARBA" id="ARBA00023015"/>
    </source>
</evidence>
<dbReference type="Pfam" id="PF00392">
    <property type="entry name" value="GntR"/>
    <property type="match status" value="1"/>
</dbReference>
<dbReference type="SMART" id="SM00895">
    <property type="entry name" value="FCD"/>
    <property type="match status" value="1"/>
</dbReference>
<name>A0A8J3RPY8_9ACTN</name>
<keyword evidence="3" id="KW-0804">Transcription</keyword>
<dbReference type="SUPFAM" id="SSF48008">
    <property type="entry name" value="GntR ligand-binding domain-like"/>
    <property type="match status" value="1"/>
</dbReference>
<evidence type="ECO:0000256" key="2">
    <source>
        <dbReference type="ARBA" id="ARBA00023125"/>
    </source>
</evidence>
<evidence type="ECO:0000313" key="5">
    <source>
        <dbReference type="EMBL" id="GIH79034.1"/>
    </source>
</evidence>
<dbReference type="SUPFAM" id="SSF46785">
    <property type="entry name" value="Winged helix' DNA-binding domain"/>
    <property type="match status" value="1"/>
</dbReference>
<dbReference type="Proteomes" id="UP000616724">
    <property type="component" value="Unassembled WGS sequence"/>
</dbReference>